<keyword evidence="1" id="KW-1133">Transmembrane helix</keyword>
<name>A0AAW2TKW2_9LAMI</name>
<feature type="transmembrane region" description="Helical" evidence="1">
    <location>
        <begin position="80"/>
        <end position="99"/>
    </location>
</feature>
<feature type="transmembrane region" description="Helical" evidence="1">
    <location>
        <begin position="55"/>
        <end position="73"/>
    </location>
</feature>
<organism evidence="2">
    <name type="scientific">Sesamum latifolium</name>
    <dbReference type="NCBI Taxonomy" id="2727402"/>
    <lineage>
        <taxon>Eukaryota</taxon>
        <taxon>Viridiplantae</taxon>
        <taxon>Streptophyta</taxon>
        <taxon>Embryophyta</taxon>
        <taxon>Tracheophyta</taxon>
        <taxon>Spermatophyta</taxon>
        <taxon>Magnoliopsida</taxon>
        <taxon>eudicotyledons</taxon>
        <taxon>Gunneridae</taxon>
        <taxon>Pentapetalae</taxon>
        <taxon>asterids</taxon>
        <taxon>lamiids</taxon>
        <taxon>Lamiales</taxon>
        <taxon>Pedaliaceae</taxon>
        <taxon>Sesamum</taxon>
    </lineage>
</organism>
<evidence type="ECO:0000313" key="2">
    <source>
        <dbReference type="EMBL" id="KAL0405455.1"/>
    </source>
</evidence>
<protein>
    <submittedName>
        <fullName evidence="2">Uncharacterized protein</fullName>
    </submittedName>
</protein>
<accession>A0AAW2TKW2</accession>
<comment type="caution">
    <text evidence="2">The sequence shown here is derived from an EMBL/GenBank/DDBJ whole genome shotgun (WGS) entry which is preliminary data.</text>
</comment>
<reference evidence="2" key="1">
    <citation type="submission" date="2020-06" db="EMBL/GenBank/DDBJ databases">
        <authorList>
            <person name="Li T."/>
            <person name="Hu X."/>
            <person name="Zhang T."/>
            <person name="Song X."/>
            <person name="Zhang H."/>
            <person name="Dai N."/>
            <person name="Sheng W."/>
            <person name="Hou X."/>
            <person name="Wei L."/>
        </authorList>
    </citation>
    <scope>NUCLEOTIDE SEQUENCE</scope>
    <source>
        <strain evidence="2">KEN1</strain>
        <tissue evidence="2">Leaf</tissue>
    </source>
</reference>
<evidence type="ECO:0000256" key="1">
    <source>
        <dbReference type="SAM" id="Phobius"/>
    </source>
</evidence>
<feature type="transmembrane region" description="Helical" evidence="1">
    <location>
        <begin position="184"/>
        <end position="206"/>
    </location>
</feature>
<feature type="transmembrane region" description="Helical" evidence="1">
    <location>
        <begin position="21"/>
        <end position="43"/>
    </location>
</feature>
<sequence>MAADVLNRFWSKKYWFPSKYFSLYAPFLIFLGLTIVQPVGLITHMNAATDHLAKVSSLVFLLTAMANSFTSLGSMDNENILASITTLCILVIITVTGNSYLSGGLVFDEEILASIAMLVLLVLVCSSALMISSNKRHLRATYRKMHEAAVREEQVDMGRVTTYKLRVLIKKHWVMAETSNPQFVVARSATCIAAGATTAVIVGTIAPAARWFIALSKLVLLISICIATPIILCLNYVGRLRQQNRVHDSGSTTNSEADVRRYVVLLKGEVELLVGALENICKEVDEAIQTGKTKKPKHLLKLLLVVTLTNIALALPNVEKQKPEVAWQDKDIHGTSFRGKNDEDILHELSGKAEKTILAEFKRGARDSIMRNPLNWPPKVIAANSMYRMSRTILLTRRGENEELMEEELFELLFIMIADIMVACLTNLLQLITNKCSHEHNAIEEKETSVCEAALLLGETEEILQLLQQCEVPISDPVRAAYIEEWRASLSI</sequence>
<gene>
    <name evidence="2" type="ORF">Slati_3859400</name>
</gene>
<reference evidence="2" key="2">
    <citation type="journal article" date="2024" name="Plant">
        <title>Genomic evolution and insights into agronomic trait innovations of Sesamum species.</title>
        <authorList>
            <person name="Miao H."/>
            <person name="Wang L."/>
            <person name="Qu L."/>
            <person name="Liu H."/>
            <person name="Sun Y."/>
            <person name="Le M."/>
            <person name="Wang Q."/>
            <person name="Wei S."/>
            <person name="Zheng Y."/>
            <person name="Lin W."/>
            <person name="Duan Y."/>
            <person name="Cao H."/>
            <person name="Xiong S."/>
            <person name="Wang X."/>
            <person name="Wei L."/>
            <person name="Li C."/>
            <person name="Ma Q."/>
            <person name="Ju M."/>
            <person name="Zhao R."/>
            <person name="Li G."/>
            <person name="Mu C."/>
            <person name="Tian Q."/>
            <person name="Mei H."/>
            <person name="Zhang T."/>
            <person name="Gao T."/>
            <person name="Zhang H."/>
        </authorList>
    </citation>
    <scope>NUCLEOTIDE SEQUENCE</scope>
    <source>
        <strain evidence="2">KEN1</strain>
    </source>
</reference>
<feature type="transmembrane region" description="Helical" evidence="1">
    <location>
        <begin position="111"/>
        <end position="131"/>
    </location>
</feature>
<dbReference type="PANTHER" id="PTHR35307">
    <property type="entry name" value="PROTEIN, PUTATIVE-RELATED"/>
    <property type="match status" value="1"/>
</dbReference>
<proteinExistence type="predicted"/>
<keyword evidence="1" id="KW-0472">Membrane</keyword>
<keyword evidence="1" id="KW-0812">Transmembrane</keyword>
<feature type="transmembrane region" description="Helical" evidence="1">
    <location>
        <begin position="218"/>
        <end position="237"/>
    </location>
</feature>
<dbReference type="EMBL" id="JACGWN010000014">
    <property type="protein sequence ID" value="KAL0405455.1"/>
    <property type="molecule type" value="Genomic_DNA"/>
</dbReference>
<dbReference type="PANTHER" id="PTHR35307:SF3">
    <property type="entry name" value="DUF4220 DOMAIN-CONTAINING PROTEIN"/>
    <property type="match status" value="1"/>
</dbReference>
<dbReference type="AlphaFoldDB" id="A0AAW2TKW2"/>